<gene>
    <name evidence="5" type="ORF">DW054_08145</name>
    <name evidence="4" type="ORF">DW860_03395</name>
    <name evidence="6" type="ORF">DWZ98_01905</name>
</gene>
<accession>A0A415H6E5</accession>
<protein>
    <recommendedName>
        <fullName evidence="10">Cohesin domain-containing protein</fullName>
    </recommendedName>
</protein>
<sequence length="541" mass="59974">MKFLKKVLAAVACVCVLATSVTLTSHAAGGRISFADPSTAVGDMVDVKCVLKSSSGSLGSSSVTLSYDASALKFNSGDGVTGGDGTLTYSGDGGSSEVSFTMTFQALKEGSTEITVASQDVKSSSGSEVKLTEGKSTVTIAAGDPSKIVDDTQAAEGADTAASGDATVEVNGTSYTLSDFVEASVPAGFTKTTMNYEGADRPMAYNETNGVYLAYLTSADGNSNFFLYDDSNATFAPYEEIDISDTTTIVLLSDTSVKLPSNYAQTTLTLNGQEFPVWQDNDKDGFYLMYAVNNNGTKNFYEYDSQENTYQRCDVKQDTGANNAKKKANGFFDKMQNVIDGHFKVFAIIFIVILLLLIIRLIVVRVKLRNRDIELDDLYDEYGIDLEEEELESAPKKKNKKKAQPAPKKGKKKKVVDEDDFDDYDDDEFDEFDDDDDDDDDDRYDSKRYDDEDDYADDDFEEEKFDEVREAPLRTVKFDDFNTITDMSLYEDENFESFVMDEEEEDDMVDDLDDLLSERPKERRSHSEKDDTFQVDYIDLD</sequence>
<dbReference type="EMBL" id="QRPD01000001">
    <property type="protein sequence ID" value="RHL90891.1"/>
    <property type="molecule type" value="Genomic_DNA"/>
</dbReference>
<feature type="compositionally biased region" description="Acidic residues" evidence="1">
    <location>
        <begin position="417"/>
        <end position="443"/>
    </location>
</feature>
<feature type="region of interest" description="Disordered" evidence="1">
    <location>
        <begin position="391"/>
        <end position="464"/>
    </location>
</feature>
<dbReference type="Proteomes" id="UP000283325">
    <property type="component" value="Unassembled WGS sequence"/>
</dbReference>
<dbReference type="RefSeq" id="WP_118358320.1">
    <property type="nucleotide sequence ID" value="NZ_JAQDKF010000001.1"/>
</dbReference>
<evidence type="ECO:0008006" key="10">
    <source>
        <dbReference type="Google" id="ProtNLM"/>
    </source>
</evidence>
<evidence type="ECO:0000256" key="3">
    <source>
        <dbReference type="SAM" id="SignalP"/>
    </source>
</evidence>
<feature type="chain" id="PRO_5036105737" description="Cohesin domain-containing protein" evidence="3">
    <location>
        <begin position="28"/>
        <end position="541"/>
    </location>
</feature>
<feature type="compositionally biased region" description="Acidic residues" evidence="1">
    <location>
        <begin position="451"/>
        <end position="464"/>
    </location>
</feature>
<dbReference type="EMBL" id="QRNS01000011">
    <property type="protein sequence ID" value="RHK63316.1"/>
    <property type="molecule type" value="Genomic_DNA"/>
</dbReference>
<feature type="signal peptide" evidence="3">
    <location>
        <begin position="1"/>
        <end position="27"/>
    </location>
</feature>
<dbReference type="AlphaFoldDB" id="A0A415H6E5"/>
<dbReference type="EMBL" id="QSHK01000001">
    <property type="protein sequence ID" value="RHC11090.1"/>
    <property type="molecule type" value="Genomic_DNA"/>
</dbReference>
<keyword evidence="2" id="KW-0812">Transmembrane</keyword>
<keyword evidence="2" id="KW-1133">Transmembrane helix</keyword>
<proteinExistence type="predicted"/>
<dbReference type="Proteomes" id="UP000284742">
    <property type="component" value="Unassembled WGS sequence"/>
</dbReference>
<dbReference type="InterPro" id="IPR008965">
    <property type="entry name" value="CBM2/CBM3_carb-bd_dom_sf"/>
</dbReference>
<feature type="transmembrane region" description="Helical" evidence="2">
    <location>
        <begin position="345"/>
        <end position="363"/>
    </location>
</feature>
<evidence type="ECO:0000313" key="8">
    <source>
        <dbReference type="Proteomes" id="UP000284152"/>
    </source>
</evidence>
<name>A0A415H6E5_9FIRM</name>
<dbReference type="GO" id="GO:0030246">
    <property type="term" value="F:carbohydrate binding"/>
    <property type="evidence" value="ECO:0007669"/>
    <property type="project" value="InterPro"/>
</dbReference>
<evidence type="ECO:0000256" key="1">
    <source>
        <dbReference type="SAM" id="MobiDB-lite"/>
    </source>
</evidence>
<evidence type="ECO:0000256" key="2">
    <source>
        <dbReference type="SAM" id="Phobius"/>
    </source>
</evidence>
<organism evidence="5 8">
    <name type="scientific">Dorea formicigenerans</name>
    <dbReference type="NCBI Taxonomy" id="39486"/>
    <lineage>
        <taxon>Bacteria</taxon>
        <taxon>Bacillati</taxon>
        <taxon>Bacillota</taxon>
        <taxon>Clostridia</taxon>
        <taxon>Lachnospirales</taxon>
        <taxon>Lachnospiraceae</taxon>
        <taxon>Dorea</taxon>
    </lineage>
</organism>
<evidence type="ECO:0000313" key="9">
    <source>
        <dbReference type="Proteomes" id="UP000284742"/>
    </source>
</evidence>
<evidence type="ECO:0000313" key="6">
    <source>
        <dbReference type="EMBL" id="RHL90891.1"/>
    </source>
</evidence>
<dbReference type="SUPFAM" id="SSF49384">
    <property type="entry name" value="Carbohydrate-binding domain"/>
    <property type="match status" value="1"/>
</dbReference>
<evidence type="ECO:0000313" key="4">
    <source>
        <dbReference type="EMBL" id="RHC11090.1"/>
    </source>
</evidence>
<dbReference type="Proteomes" id="UP000284152">
    <property type="component" value="Unassembled WGS sequence"/>
</dbReference>
<evidence type="ECO:0000313" key="5">
    <source>
        <dbReference type="EMBL" id="RHK63316.1"/>
    </source>
</evidence>
<feature type="compositionally biased region" description="Basic residues" evidence="1">
    <location>
        <begin position="396"/>
        <end position="414"/>
    </location>
</feature>
<keyword evidence="2" id="KW-0472">Membrane</keyword>
<evidence type="ECO:0000313" key="7">
    <source>
        <dbReference type="Proteomes" id="UP000283325"/>
    </source>
</evidence>
<comment type="caution">
    <text evidence="5">The sequence shown here is derived from an EMBL/GenBank/DDBJ whole genome shotgun (WGS) entry which is preliminary data.</text>
</comment>
<reference evidence="7 8" key="1">
    <citation type="submission" date="2018-08" db="EMBL/GenBank/DDBJ databases">
        <title>A genome reference for cultivated species of the human gut microbiota.</title>
        <authorList>
            <person name="Zou Y."/>
            <person name="Xue W."/>
            <person name="Luo G."/>
        </authorList>
    </citation>
    <scope>NUCLEOTIDE SEQUENCE [LARGE SCALE GENOMIC DNA]</scope>
    <source>
        <strain evidence="6 7">AF36-1BH</strain>
        <strain evidence="5 8">AF42-21</strain>
        <strain evidence="4 9">AM37-5</strain>
    </source>
</reference>
<keyword evidence="3" id="KW-0732">Signal</keyword>